<dbReference type="SUPFAM" id="SSF47598">
    <property type="entry name" value="Ribbon-helix-helix"/>
    <property type="match status" value="1"/>
</dbReference>
<dbReference type="Pfam" id="PF22513">
    <property type="entry name" value="FitA-like_RHH"/>
    <property type="match status" value="1"/>
</dbReference>
<organism evidence="2">
    <name type="scientific">marine sediment metagenome</name>
    <dbReference type="NCBI Taxonomy" id="412755"/>
    <lineage>
        <taxon>unclassified sequences</taxon>
        <taxon>metagenomes</taxon>
        <taxon>ecological metagenomes</taxon>
    </lineage>
</organism>
<evidence type="ECO:0000259" key="1">
    <source>
        <dbReference type="Pfam" id="PF22513"/>
    </source>
</evidence>
<proteinExistence type="predicted"/>
<name>X1HZ83_9ZZZZ</name>
<reference evidence="2" key="1">
    <citation type="journal article" date="2014" name="Front. Microbiol.">
        <title>High frequency of phylogenetically diverse reductive dehalogenase-homologous genes in deep subseafloor sedimentary metagenomes.</title>
        <authorList>
            <person name="Kawai M."/>
            <person name="Futagami T."/>
            <person name="Toyoda A."/>
            <person name="Takaki Y."/>
            <person name="Nishi S."/>
            <person name="Hori S."/>
            <person name="Arai W."/>
            <person name="Tsubouchi T."/>
            <person name="Morono Y."/>
            <person name="Uchiyama I."/>
            <person name="Ito T."/>
            <person name="Fujiyama A."/>
            <person name="Inagaki F."/>
            <person name="Takami H."/>
        </authorList>
    </citation>
    <scope>NUCLEOTIDE SEQUENCE</scope>
    <source>
        <strain evidence="2">Expedition CK06-06</strain>
    </source>
</reference>
<sequence length="41" mass="4540">MANLQIKSIDDDLYAQLKALAASENRSVSQQVLFLLKGYLA</sequence>
<evidence type="ECO:0000313" key="2">
    <source>
        <dbReference type="EMBL" id="GAH50608.1"/>
    </source>
</evidence>
<dbReference type="AlphaFoldDB" id="X1HZ83"/>
<feature type="domain" description="Antitoxin FitA-like ribbon-helix-helix" evidence="1">
    <location>
        <begin position="2"/>
        <end position="36"/>
    </location>
</feature>
<protein>
    <recommendedName>
        <fullName evidence="1">Antitoxin FitA-like ribbon-helix-helix domain-containing protein</fullName>
    </recommendedName>
</protein>
<dbReference type="InterPro" id="IPR010985">
    <property type="entry name" value="Ribbon_hlx_hlx"/>
</dbReference>
<accession>X1HZ83</accession>
<gene>
    <name evidence="2" type="ORF">S03H2_39679</name>
</gene>
<dbReference type="EMBL" id="BARU01024554">
    <property type="protein sequence ID" value="GAH50608.1"/>
    <property type="molecule type" value="Genomic_DNA"/>
</dbReference>
<comment type="caution">
    <text evidence="2">The sequence shown here is derived from an EMBL/GenBank/DDBJ whole genome shotgun (WGS) entry which is preliminary data.</text>
</comment>
<feature type="non-terminal residue" evidence="2">
    <location>
        <position position="41"/>
    </location>
</feature>
<dbReference type="InterPro" id="IPR053853">
    <property type="entry name" value="FitA-like_RHH"/>
</dbReference>
<dbReference type="GO" id="GO:0006355">
    <property type="term" value="P:regulation of DNA-templated transcription"/>
    <property type="evidence" value="ECO:0007669"/>
    <property type="project" value="InterPro"/>
</dbReference>